<reference evidence="2 3" key="1">
    <citation type="submission" date="2015-08" db="EMBL/GenBank/DDBJ databases">
        <title>Draft Genome Sequence of Rathayibacter sp. Strain VKM Ac-2596 Isolated from Leaf Gall Induced by Plant-Parasitic Nematodes.</title>
        <authorList>
            <person name="Vasilenko O.V."/>
            <person name="Starodumova I.P."/>
            <person name="Tarlachkov S.V."/>
            <person name="Dorofeeva L.V."/>
            <person name="Evtushenko L.I."/>
        </authorList>
    </citation>
    <scope>NUCLEOTIDE SEQUENCE [LARGE SCALE GENOMIC DNA]</scope>
    <source>
        <strain evidence="2 3">VKM Ac-2596</strain>
    </source>
</reference>
<evidence type="ECO:0000256" key="1">
    <source>
        <dbReference type="SAM" id="MobiDB-lite"/>
    </source>
</evidence>
<evidence type="ECO:0000313" key="3">
    <source>
        <dbReference type="Proteomes" id="UP000076717"/>
    </source>
</evidence>
<dbReference type="Proteomes" id="UP000076717">
    <property type="component" value="Unassembled WGS sequence"/>
</dbReference>
<feature type="compositionally biased region" description="Polar residues" evidence="1">
    <location>
        <begin position="153"/>
        <end position="162"/>
    </location>
</feature>
<gene>
    <name evidence="2" type="ORF">ACH61_03076</name>
</gene>
<feature type="compositionally biased region" description="Polar residues" evidence="1">
    <location>
        <begin position="21"/>
        <end position="33"/>
    </location>
</feature>
<evidence type="ECO:0000313" key="2">
    <source>
        <dbReference type="EMBL" id="KZX19823.1"/>
    </source>
</evidence>
<organism evidence="2 3">
    <name type="scientific">Rathayibacter tanaceti</name>
    <dbReference type="NCBI Taxonomy" id="1671680"/>
    <lineage>
        <taxon>Bacteria</taxon>
        <taxon>Bacillati</taxon>
        <taxon>Actinomycetota</taxon>
        <taxon>Actinomycetes</taxon>
        <taxon>Micrococcales</taxon>
        <taxon>Microbacteriaceae</taxon>
        <taxon>Rathayibacter</taxon>
    </lineage>
</organism>
<feature type="compositionally biased region" description="Low complexity" evidence="1">
    <location>
        <begin position="116"/>
        <end position="131"/>
    </location>
</feature>
<sequence>MTVAASTPARVPAPQADANRAVSSSTWSRSQVPSDAAIDETAMPTMMKRKPPIPVPRERAVIRRAAPRPPTSAPAVRASQEEPTSTSAVSSPTNAPFESPSTSGLASGLRVTLWNTAPATPSAAPTTTAAAMRGSRHSTTTVRARPSVDPETTPRTSPSGTG</sequence>
<dbReference type="AlphaFoldDB" id="A0A162F6W9"/>
<protein>
    <submittedName>
        <fullName evidence="2">Uncharacterized protein</fullName>
    </submittedName>
</protein>
<feature type="compositionally biased region" description="Polar residues" evidence="1">
    <location>
        <begin position="81"/>
        <end position="105"/>
    </location>
</feature>
<proteinExistence type="predicted"/>
<name>A0A162F6W9_9MICO</name>
<keyword evidence="3" id="KW-1185">Reference proteome</keyword>
<dbReference type="EMBL" id="LIIN01000196">
    <property type="protein sequence ID" value="KZX19823.1"/>
    <property type="molecule type" value="Genomic_DNA"/>
</dbReference>
<comment type="caution">
    <text evidence="2">The sequence shown here is derived from an EMBL/GenBank/DDBJ whole genome shotgun (WGS) entry which is preliminary data.</text>
</comment>
<feature type="region of interest" description="Disordered" evidence="1">
    <location>
        <begin position="1"/>
        <end position="162"/>
    </location>
</feature>
<accession>A0A162F6W9</accession>